<comment type="caution">
    <text evidence="1">The sequence shown here is derived from an EMBL/GenBank/DDBJ whole genome shotgun (WGS) entry which is preliminary data.</text>
</comment>
<name>A0A5A7U366_CUCMM</name>
<organism evidence="1 3">
    <name type="scientific">Cucumis melo var. makuwa</name>
    <name type="common">Oriental melon</name>
    <dbReference type="NCBI Taxonomy" id="1194695"/>
    <lineage>
        <taxon>Eukaryota</taxon>
        <taxon>Viridiplantae</taxon>
        <taxon>Streptophyta</taxon>
        <taxon>Embryophyta</taxon>
        <taxon>Tracheophyta</taxon>
        <taxon>Spermatophyta</taxon>
        <taxon>Magnoliopsida</taxon>
        <taxon>eudicotyledons</taxon>
        <taxon>Gunneridae</taxon>
        <taxon>Pentapetalae</taxon>
        <taxon>rosids</taxon>
        <taxon>fabids</taxon>
        <taxon>Cucurbitales</taxon>
        <taxon>Cucurbitaceae</taxon>
        <taxon>Benincaseae</taxon>
        <taxon>Cucumis</taxon>
    </lineage>
</organism>
<evidence type="ECO:0000313" key="1">
    <source>
        <dbReference type="EMBL" id="KAA0048676.1"/>
    </source>
</evidence>
<dbReference type="Proteomes" id="UP000321393">
    <property type="component" value="Unassembled WGS sequence"/>
</dbReference>
<evidence type="ECO:0000313" key="2">
    <source>
        <dbReference type="EMBL" id="TYK18174.1"/>
    </source>
</evidence>
<dbReference type="OrthoDB" id="1743609at2759"/>
<sequence>MDYLSRLLNHLEKRQAIKGAKINNSYSITHLLFADDILIFVEDDDVSIKNLQTVLMLFELASRLKINLLKSTISLVNISNDRASKVASILGFTQQFLPINYLGVPLGGKPISKVFWSQIIENIHKKLSSWKYNHITKGERLTLIRSSLESNPTYQLSIFKAPNQIYKDIDKIWRNFLWGSISNSNNPHLINWGICTLPKDKGGLGITRMKASNFALLTKWLCCYHRELEALWKSIIDAKYSKTFTGGIPYFGKYSSSNAPWRSIIKGKDWFNSKIIWKINSGGSHSFWHSNWANSISLNQKAPRLYALSSCKEATVKEVWDPGTNDWDKRLELQTKKASQ</sequence>
<dbReference type="AlphaFoldDB" id="A0A5A7U366"/>
<evidence type="ECO:0000313" key="4">
    <source>
        <dbReference type="Proteomes" id="UP000321947"/>
    </source>
</evidence>
<dbReference type="Proteomes" id="UP000321947">
    <property type="component" value="Unassembled WGS sequence"/>
</dbReference>
<protein>
    <submittedName>
        <fullName evidence="1">LINE-1 retrotransposable element ORF2 protein</fullName>
    </submittedName>
</protein>
<gene>
    <name evidence="2" type="ORF">E5676_scaffold411G001060</name>
    <name evidence="1" type="ORF">E6C27_scaffold670G00250</name>
</gene>
<dbReference type="EMBL" id="SSTE01012517">
    <property type="protein sequence ID" value="KAA0048676.1"/>
    <property type="molecule type" value="Genomic_DNA"/>
</dbReference>
<dbReference type="STRING" id="1194695.A0A5A7U366"/>
<dbReference type="PANTHER" id="PTHR33116">
    <property type="entry name" value="REVERSE TRANSCRIPTASE ZINC-BINDING DOMAIN-CONTAINING PROTEIN-RELATED-RELATED"/>
    <property type="match status" value="1"/>
</dbReference>
<evidence type="ECO:0000313" key="3">
    <source>
        <dbReference type="Proteomes" id="UP000321393"/>
    </source>
</evidence>
<dbReference type="PANTHER" id="PTHR33116:SF78">
    <property type="entry name" value="OS12G0587133 PROTEIN"/>
    <property type="match status" value="1"/>
</dbReference>
<accession>A0A5A7U366</accession>
<reference evidence="3 4" key="1">
    <citation type="submission" date="2019-08" db="EMBL/GenBank/DDBJ databases">
        <title>Draft genome sequences of two oriental melons (Cucumis melo L. var makuwa).</title>
        <authorList>
            <person name="Kwon S.-Y."/>
        </authorList>
    </citation>
    <scope>NUCLEOTIDE SEQUENCE [LARGE SCALE GENOMIC DNA]</scope>
    <source>
        <strain evidence="4">cv. Chang Bougi</strain>
        <strain evidence="3">cv. SW 3</strain>
        <tissue evidence="1">Leaf</tissue>
    </source>
</reference>
<proteinExistence type="predicted"/>
<dbReference type="EMBL" id="SSTD01007927">
    <property type="protein sequence ID" value="TYK18174.1"/>
    <property type="molecule type" value="Genomic_DNA"/>
</dbReference>